<keyword evidence="3" id="KW-1185">Reference proteome</keyword>
<gene>
    <name evidence="2" type="ORF">V1477_011614</name>
</gene>
<sequence length="114" mass="13860">MKTEYECSNIHTSLEVSGYIGCVFTYALRMHEAGDERKEEKKEEKKKNQKSIFCNKQYTPCAVVHCTCTCYVFIYVCVYTYNCNPEFRNYESHNLMWYFLLYAYIFRIEYKFYI</sequence>
<evidence type="ECO:0000313" key="2">
    <source>
        <dbReference type="EMBL" id="KAL2738255.1"/>
    </source>
</evidence>
<feature type="transmembrane region" description="Helical" evidence="1">
    <location>
        <begin position="95"/>
        <end position="113"/>
    </location>
</feature>
<reference evidence="2 3" key="1">
    <citation type="journal article" date="2024" name="Ann. Entomol. Soc. Am.">
        <title>Genomic analyses of the southern and eastern yellowjacket wasps (Hymenoptera: Vespidae) reveal evolutionary signatures of social life.</title>
        <authorList>
            <person name="Catto M.A."/>
            <person name="Caine P.B."/>
            <person name="Orr S.E."/>
            <person name="Hunt B.G."/>
            <person name="Goodisman M.A.D."/>
        </authorList>
    </citation>
    <scope>NUCLEOTIDE SEQUENCE [LARGE SCALE GENOMIC DNA]</scope>
    <source>
        <strain evidence="2">232</strain>
        <tissue evidence="2">Head and thorax</tissue>
    </source>
</reference>
<dbReference type="EMBL" id="JAYRBN010000063">
    <property type="protein sequence ID" value="KAL2738255.1"/>
    <property type="molecule type" value="Genomic_DNA"/>
</dbReference>
<proteinExistence type="predicted"/>
<keyword evidence="1" id="KW-0472">Membrane</keyword>
<dbReference type="Proteomes" id="UP001607303">
    <property type="component" value="Unassembled WGS sequence"/>
</dbReference>
<accession>A0ABD2BZT3</accession>
<protein>
    <submittedName>
        <fullName evidence="2">Uncharacterized protein</fullName>
    </submittedName>
</protein>
<name>A0ABD2BZT3_VESMC</name>
<keyword evidence="1" id="KW-0812">Transmembrane</keyword>
<keyword evidence="1" id="KW-1133">Transmembrane helix</keyword>
<comment type="caution">
    <text evidence="2">The sequence shown here is derived from an EMBL/GenBank/DDBJ whole genome shotgun (WGS) entry which is preliminary data.</text>
</comment>
<evidence type="ECO:0000256" key="1">
    <source>
        <dbReference type="SAM" id="Phobius"/>
    </source>
</evidence>
<dbReference type="AlphaFoldDB" id="A0ABD2BZT3"/>
<evidence type="ECO:0000313" key="3">
    <source>
        <dbReference type="Proteomes" id="UP001607303"/>
    </source>
</evidence>
<organism evidence="2 3">
    <name type="scientific">Vespula maculifrons</name>
    <name type="common">Eastern yellow jacket</name>
    <name type="synonym">Wasp</name>
    <dbReference type="NCBI Taxonomy" id="7453"/>
    <lineage>
        <taxon>Eukaryota</taxon>
        <taxon>Metazoa</taxon>
        <taxon>Ecdysozoa</taxon>
        <taxon>Arthropoda</taxon>
        <taxon>Hexapoda</taxon>
        <taxon>Insecta</taxon>
        <taxon>Pterygota</taxon>
        <taxon>Neoptera</taxon>
        <taxon>Endopterygota</taxon>
        <taxon>Hymenoptera</taxon>
        <taxon>Apocrita</taxon>
        <taxon>Aculeata</taxon>
        <taxon>Vespoidea</taxon>
        <taxon>Vespidae</taxon>
        <taxon>Vespinae</taxon>
        <taxon>Vespula</taxon>
    </lineage>
</organism>